<dbReference type="InterPro" id="IPR008514">
    <property type="entry name" value="T6SS_Hcp"/>
</dbReference>
<dbReference type="InterPro" id="IPR036624">
    <property type="entry name" value="Hcp1-lik_sf"/>
</dbReference>
<comment type="caution">
    <text evidence="1">The sequence shown here is derived from an EMBL/GenBank/DDBJ whole genome shotgun (WGS) entry which is preliminary data.</text>
</comment>
<dbReference type="SUPFAM" id="SSF141452">
    <property type="entry name" value="Hcp1-like"/>
    <property type="match status" value="1"/>
</dbReference>
<organism evidence="1 2">
    <name type="scientific">Massilia horti</name>
    <dbReference type="NCBI Taxonomy" id="2562153"/>
    <lineage>
        <taxon>Bacteria</taxon>
        <taxon>Pseudomonadati</taxon>
        <taxon>Pseudomonadota</taxon>
        <taxon>Betaproteobacteria</taxon>
        <taxon>Burkholderiales</taxon>
        <taxon>Oxalobacteraceae</taxon>
        <taxon>Telluria group</taxon>
        <taxon>Massilia</taxon>
    </lineage>
</organism>
<name>A0A4Y9T4C5_9BURK</name>
<sequence>MAIDAYLQIADIKGESNDEKHKGWIEVRNVDWSVNQPRATSISTAGGHTNAKADLSVVSFDKLADLASPILFQHCAMGKTIPKAVFEFYRADGEGKPICYFKLELENVMISKFHPNSGNGGTLAETVHLAYARIKSTYTQQKIGGGAGGSTMGGWDASANKVHA</sequence>
<dbReference type="AlphaFoldDB" id="A0A4Y9T4C5"/>
<dbReference type="InterPro" id="IPR053165">
    <property type="entry name" value="HSI-I_assembly_Hcp1"/>
</dbReference>
<dbReference type="RefSeq" id="WP_135189564.1">
    <property type="nucleotide sequence ID" value="NZ_SPUM01000057.1"/>
</dbReference>
<accession>A0A4Y9T4C5</accession>
<keyword evidence="2" id="KW-1185">Reference proteome</keyword>
<gene>
    <name evidence="1" type="ORF">E4O92_09720</name>
</gene>
<dbReference type="PANTHER" id="PTHR36152">
    <property type="entry name" value="CYTOPLASMIC PROTEIN-RELATED"/>
    <property type="match status" value="1"/>
</dbReference>
<dbReference type="EMBL" id="SPUM01000057">
    <property type="protein sequence ID" value="TFW32454.1"/>
    <property type="molecule type" value="Genomic_DNA"/>
</dbReference>
<dbReference type="PANTHER" id="PTHR36152:SF5">
    <property type="entry name" value="PROTEIN HCP1"/>
    <property type="match status" value="1"/>
</dbReference>
<protein>
    <submittedName>
        <fullName evidence="1">Type VI secretion system tube protein Hcp</fullName>
    </submittedName>
</protein>
<evidence type="ECO:0000313" key="2">
    <source>
        <dbReference type="Proteomes" id="UP000297258"/>
    </source>
</evidence>
<dbReference type="NCBIfam" id="TIGR03344">
    <property type="entry name" value="VI_effect_Hcp1"/>
    <property type="match status" value="1"/>
</dbReference>
<proteinExistence type="predicted"/>
<dbReference type="Pfam" id="PF05638">
    <property type="entry name" value="T6SS_HCP"/>
    <property type="match status" value="1"/>
</dbReference>
<evidence type="ECO:0000313" key="1">
    <source>
        <dbReference type="EMBL" id="TFW32454.1"/>
    </source>
</evidence>
<dbReference type="Gene3D" id="2.30.110.20">
    <property type="entry name" value="Hcp1-like"/>
    <property type="match status" value="1"/>
</dbReference>
<dbReference type="Proteomes" id="UP000297258">
    <property type="component" value="Unassembled WGS sequence"/>
</dbReference>
<dbReference type="OrthoDB" id="6869716at2"/>
<reference evidence="1 2" key="1">
    <citation type="submission" date="2019-03" db="EMBL/GenBank/DDBJ databases">
        <title>Draft genome of Massilia hortus sp. nov., a novel bacterial species of the Oxalobacteraceae family.</title>
        <authorList>
            <person name="Peta V."/>
            <person name="Raths R."/>
            <person name="Bucking H."/>
        </authorList>
    </citation>
    <scope>NUCLEOTIDE SEQUENCE [LARGE SCALE GENOMIC DNA]</scope>
    <source>
        <strain evidence="1 2">ONC3</strain>
    </source>
</reference>